<keyword evidence="4 7" id="KW-0548">Nucleotidyltransferase</keyword>
<dbReference type="PANTHER" id="PTHR43197">
    <property type="entry name" value="UTP--GLUCOSE-1-PHOSPHATE URIDYLYLTRANSFERASE"/>
    <property type="match status" value="1"/>
</dbReference>
<dbReference type="InterPro" id="IPR029044">
    <property type="entry name" value="Nucleotide-diphossugar_trans"/>
</dbReference>
<dbReference type="PANTHER" id="PTHR43197:SF1">
    <property type="entry name" value="UTP--GLUCOSE-1-PHOSPHATE URIDYLYLTRANSFERASE"/>
    <property type="match status" value="1"/>
</dbReference>
<dbReference type="Gene3D" id="3.90.550.10">
    <property type="entry name" value="Spore Coat Polysaccharide Biosynthesis Protein SpsA, Chain A"/>
    <property type="match status" value="1"/>
</dbReference>
<keyword evidence="3" id="KW-0808">Transferase</keyword>
<name>A0ABV0JDU0_9CYAN</name>
<dbReference type="Pfam" id="PF00483">
    <property type="entry name" value="NTP_transferase"/>
    <property type="match status" value="1"/>
</dbReference>
<evidence type="ECO:0000313" key="7">
    <source>
        <dbReference type="EMBL" id="MEP0819941.1"/>
    </source>
</evidence>
<sequence>MLPAIAVPQLSSSPSVRKAVIPAAGFGTRLFPATKAVKKELFPIIDAEGRAKPVILAIVEEALSAGIESVGIVVQPSDRELFETFFKAPPEGDYFQKLVAKQGPYLDYLQEVGDRITILTQEQQEGFGHAVFCAKDWVQDEPFLLLLGDHVYKSDLEVSCAAQMLAMFERCGKSVISLEVTPAAEISHRGCVTGTWQEPQVLLDVTQLVEKPEVEYARQHLHIPGMDPDQLLSIFGMYVLPPQIFDYLEEQIRGNLRDRNEFQLTSGLERLRQELGMMGYMVQGRSFDTGLPDAYRQALIEFRQP</sequence>
<dbReference type="GO" id="GO:0016779">
    <property type="term" value="F:nucleotidyltransferase activity"/>
    <property type="evidence" value="ECO:0007669"/>
    <property type="project" value="UniProtKB-KW"/>
</dbReference>
<dbReference type="SUPFAM" id="SSF53448">
    <property type="entry name" value="Nucleotide-diphospho-sugar transferases"/>
    <property type="match status" value="1"/>
</dbReference>
<comment type="catalytic activity">
    <reaction evidence="5">
        <text>alpha-D-glucose 1-phosphate + UTP + H(+) = UDP-alpha-D-glucose + diphosphate</text>
        <dbReference type="Rhea" id="RHEA:19889"/>
        <dbReference type="ChEBI" id="CHEBI:15378"/>
        <dbReference type="ChEBI" id="CHEBI:33019"/>
        <dbReference type="ChEBI" id="CHEBI:46398"/>
        <dbReference type="ChEBI" id="CHEBI:58601"/>
        <dbReference type="ChEBI" id="CHEBI:58885"/>
        <dbReference type="EC" id="2.7.7.9"/>
    </reaction>
</comment>
<dbReference type="InterPro" id="IPR005771">
    <property type="entry name" value="GalU_uridylyltTrfase_bac/arc"/>
</dbReference>
<protein>
    <recommendedName>
        <fullName evidence="2">UTP--glucose-1-phosphate uridylyltransferase</fullName>
        <ecNumber evidence="2">2.7.7.9</ecNumber>
    </recommendedName>
</protein>
<evidence type="ECO:0000313" key="8">
    <source>
        <dbReference type="Proteomes" id="UP001464891"/>
    </source>
</evidence>
<evidence type="ECO:0000256" key="5">
    <source>
        <dbReference type="ARBA" id="ARBA00048128"/>
    </source>
</evidence>
<dbReference type="RefSeq" id="WP_190432990.1">
    <property type="nucleotide sequence ID" value="NZ_JAMPKM010000017.1"/>
</dbReference>
<comment type="similarity">
    <text evidence="1">Belongs to the UDPGP type 2 family.</text>
</comment>
<dbReference type="Proteomes" id="UP001464891">
    <property type="component" value="Unassembled WGS sequence"/>
</dbReference>
<evidence type="ECO:0000259" key="6">
    <source>
        <dbReference type="Pfam" id="PF00483"/>
    </source>
</evidence>
<accession>A0ABV0JDU0</accession>
<dbReference type="EC" id="2.7.7.9" evidence="2"/>
<feature type="domain" description="Nucleotidyl transferase" evidence="6">
    <location>
        <begin position="18"/>
        <end position="298"/>
    </location>
</feature>
<evidence type="ECO:0000256" key="4">
    <source>
        <dbReference type="ARBA" id="ARBA00022695"/>
    </source>
</evidence>
<dbReference type="InterPro" id="IPR005835">
    <property type="entry name" value="NTP_transferase_dom"/>
</dbReference>
<dbReference type="EMBL" id="JAMPKM010000017">
    <property type="protein sequence ID" value="MEP0819941.1"/>
    <property type="molecule type" value="Genomic_DNA"/>
</dbReference>
<proteinExistence type="inferred from homology"/>
<gene>
    <name evidence="7" type="ORF">NC998_22820</name>
</gene>
<reference evidence="7 8" key="1">
    <citation type="submission" date="2022-04" db="EMBL/GenBank/DDBJ databases">
        <title>Positive selection, recombination, and allopatry shape intraspecific diversity of widespread and dominant cyanobacteria.</title>
        <authorList>
            <person name="Wei J."/>
            <person name="Shu W."/>
            <person name="Hu C."/>
        </authorList>
    </citation>
    <scope>NUCLEOTIDE SEQUENCE [LARGE SCALE GENOMIC DNA]</scope>
    <source>
        <strain evidence="7 8">GB2-A4</strain>
    </source>
</reference>
<evidence type="ECO:0000256" key="1">
    <source>
        <dbReference type="ARBA" id="ARBA00006890"/>
    </source>
</evidence>
<evidence type="ECO:0000256" key="3">
    <source>
        <dbReference type="ARBA" id="ARBA00022679"/>
    </source>
</evidence>
<evidence type="ECO:0000256" key="2">
    <source>
        <dbReference type="ARBA" id="ARBA00012415"/>
    </source>
</evidence>
<organism evidence="7 8">
    <name type="scientific">Trichocoleus desertorum GB2-A4</name>
    <dbReference type="NCBI Taxonomy" id="2933944"/>
    <lineage>
        <taxon>Bacteria</taxon>
        <taxon>Bacillati</taxon>
        <taxon>Cyanobacteriota</taxon>
        <taxon>Cyanophyceae</taxon>
        <taxon>Leptolyngbyales</taxon>
        <taxon>Trichocoleusaceae</taxon>
        <taxon>Trichocoleus</taxon>
    </lineage>
</organism>
<keyword evidence="8" id="KW-1185">Reference proteome</keyword>
<comment type="caution">
    <text evidence="7">The sequence shown here is derived from an EMBL/GenBank/DDBJ whole genome shotgun (WGS) entry which is preliminary data.</text>
</comment>